<evidence type="ECO:0000313" key="2">
    <source>
        <dbReference type="Proteomes" id="UP000034611"/>
    </source>
</evidence>
<accession>A0A0G1C3I2</accession>
<comment type="caution">
    <text evidence="1">The sequence shown here is derived from an EMBL/GenBank/DDBJ whole genome shotgun (WGS) entry which is preliminary data.</text>
</comment>
<proteinExistence type="predicted"/>
<name>A0A0G1C3I2_9BACT</name>
<gene>
    <name evidence="1" type="ORF">UV56_C0024G0005</name>
</gene>
<dbReference type="AlphaFoldDB" id="A0A0G1C3I2"/>
<dbReference type="Proteomes" id="UP000034611">
    <property type="component" value="Unassembled WGS sequence"/>
</dbReference>
<protein>
    <submittedName>
        <fullName evidence="1">Uncharacterized protein</fullName>
    </submittedName>
</protein>
<evidence type="ECO:0000313" key="1">
    <source>
        <dbReference type="EMBL" id="KKS80220.1"/>
    </source>
</evidence>
<organism evidence="1 2">
    <name type="scientific">Candidatus Woesebacteria bacterium GW2011_GWC1_43_10b</name>
    <dbReference type="NCBI Taxonomy" id="1618585"/>
    <lineage>
        <taxon>Bacteria</taxon>
        <taxon>Candidatus Woeseibacteriota</taxon>
    </lineage>
</organism>
<sequence>MTKEKDRPQSDLDVGNQGRIARAIEERKEWFESLQPLCPQDGLPSKFERYQGAYTRVHGIFKCPSGHEFNYSSRLKNPPQK</sequence>
<dbReference type="EMBL" id="LCEY01000024">
    <property type="protein sequence ID" value="KKS80220.1"/>
    <property type="molecule type" value="Genomic_DNA"/>
</dbReference>
<reference evidence="1 2" key="1">
    <citation type="journal article" date="2015" name="Nature">
        <title>rRNA introns, odd ribosomes, and small enigmatic genomes across a large radiation of phyla.</title>
        <authorList>
            <person name="Brown C.T."/>
            <person name="Hug L.A."/>
            <person name="Thomas B.C."/>
            <person name="Sharon I."/>
            <person name="Castelle C.J."/>
            <person name="Singh A."/>
            <person name="Wilkins M.J."/>
            <person name="Williams K.H."/>
            <person name="Banfield J.F."/>
        </authorList>
    </citation>
    <scope>NUCLEOTIDE SEQUENCE [LARGE SCALE GENOMIC DNA]</scope>
</reference>